<evidence type="ECO:0000256" key="2">
    <source>
        <dbReference type="ARBA" id="ARBA00022475"/>
    </source>
</evidence>
<keyword evidence="4" id="KW-0732">Signal</keyword>
<proteinExistence type="predicted"/>
<comment type="pathway">
    <text evidence="1 13">Cell wall biogenesis; peptidoglycan biosynthesis.</text>
</comment>
<keyword evidence="6 13" id="KW-0573">Peptidoglycan synthesis</keyword>
<dbReference type="FunFam" id="2.40.440.10:FF:000005">
    <property type="entry name" value="L,D-transpeptidase 2"/>
    <property type="match status" value="1"/>
</dbReference>
<accession>A0A917SPY7</accession>
<evidence type="ECO:0000256" key="7">
    <source>
        <dbReference type="ARBA" id="ARBA00023136"/>
    </source>
</evidence>
<keyword evidence="2" id="KW-1003">Cell membrane</keyword>
<evidence type="ECO:0000256" key="1">
    <source>
        <dbReference type="ARBA" id="ARBA00004752"/>
    </source>
</evidence>
<feature type="active site" description="Nucleophile" evidence="13">
    <location>
        <position position="302"/>
    </location>
</feature>
<dbReference type="PROSITE" id="PS52029">
    <property type="entry name" value="LD_TPASE"/>
    <property type="match status" value="1"/>
</dbReference>
<evidence type="ECO:0000256" key="4">
    <source>
        <dbReference type="ARBA" id="ARBA00022729"/>
    </source>
</evidence>
<dbReference type="Gene3D" id="2.40.440.10">
    <property type="entry name" value="L,D-transpeptidase catalytic domain-like"/>
    <property type="match status" value="1"/>
</dbReference>
<dbReference type="GO" id="GO:0071555">
    <property type="term" value="P:cell wall organization"/>
    <property type="evidence" value="ECO:0007669"/>
    <property type="project" value="UniProtKB-UniRule"/>
</dbReference>
<dbReference type="Gene3D" id="2.60.40.3710">
    <property type="match status" value="1"/>
</dbReference>
<keyword evidence="3" id="KW-0808">Transferase</keyword>
<evidence type="ECO:0000256" key="3">
    <source>
        <dbReference type="ARBA" id="ARBA00022679"/>
    </source>
</evidence>
<evidence type="ECO:0000256" key="10">
    <source>
        <dbReference type="ARBA" id="ARBA00023315"/>
    </source>
</evidence>
<dbReference type="EMBL" id="BMNA01000001">
    <property type="protein sequence ID" value="GGL89883.1"/>
    <property type="molecule type" value="Genomic_DNA"/>
</dbReference>
<dbReference type="GO" id="GO:0071972">
    <property type="term" value="F:peptidoglycan L,D-transpeptidase activity"/>
    <property type="evidence" value="ECO:0007669"/>
    <property type="project" value="TreeGrafter"/>
</dbReference>
<feature type="domain" description="L,D-TPase catalytic" evidence="14">
    <location>
        <begin position="191"/>
        <end position="326"/>
    </location>
</feature>
<name>A0A917SPY7_9ACTN</name>
<dbReference type="Pfam" id="PF17964">
    <property type="entry name" value="Big_10"/>
    <property type="match status" value="1"/>
</dbReference>
<evidence type="ECO:0000256" key="12">
    <source>
        <dbReference type="ARBA" id="ARBA00060592"/>
    </source>
</evidence>
<dbReference type="Gene3D" id="2.60.40.3780">
    <property type="match status" value="1"/>
</dbReference>
<evidence type="ECO:0000259" key="14">
    <source>
        <dbReference type="PROSITE" id="PS52029"/>
    </source>
</evidence>
<evidence type="ECO:0000256" key="5">
    <source>
        <dbReference type="ARBA" id="ARBA00022960"/>
    </source>
</evidence>
<evidence type="ECO:0000256" key="13">
    <source>
        <dbReference type="PROSITE-ProRule" id="PRU01373"/>
    </source>
</evidence>
<comment type="pathway">
    <text evidence="12">Glycan biosynthesis.</text>
</comment>
<comment type="caution">
    <text evidence="15">The sequence shown here is derived from an EMBL/GenBank/DDBJ whole genome shotgun (WGS) entry which is preliminary data.</text>
</comment>
<dbReference type="PANTHER" id="PTHR30582">
    <property type="entry name" value="L,D-TRANSPEPTIDASE"/>
    <property type="match status" value="1"/>
</dbReference>
<gene>
    <name evidence="15" type="ORF">GCM10011594_06920</name>
</gene>
<protein>
    <recommendedName>
        <fullName evidence="14">L,D-TPase catalytic domain-containing protein</fullName>
    </recommendedName>
</protein>
<keyword evidence="9" id="KW-0449">Lipoprotein</keyword>
<dbReference type="InterPro" id="IPR005490">
    <property type="entry name" value="LD_TPept_cat_dom"/>
</dbReference>
<sequence length="355" mass="38809">MPAADADGVSPIAPVVVRSSGGILTDVRVTNPEGRRVDGSLSRDRRTWTTTEPLGYGRRYAVAATATDPAGRTTSTDLAFTTLTPADTVYPSFMPSPDIRTVGVGQPLVVIYDKAPADRVAAEKALKVTTTPAVEGRWFWWDDRTLHYRPRDYWKPGTRIQVDAAVYGVDLGDGLYGETDRTLRLTVGPAKIAKVDDATKRMEVFVDGRKVRTIPVSMGMNREITVGGRAISFVTPSGTYVVQEKYPVKRMNSASYGLPTSYDLGYDKDIPLAVRISNEGVFVHSAPWSVADQGVRNVSHGCINIAPDAARWFYDTFSWGDIVTVTGTSTRLAPTDGFGDWNIPWPEWRKGSALA</sequence>
<dbReference type="GO" id="GO:0018104">
    <property type="term" value="P:peptidoglycan-protein cross-linking"/>
    <property type="evidence" value="ECO:0007669"/>
    <property type="project" value="TreeGrafter"/>
</dbReference>
<dbReference type="InterPro" id="IPR050979">
    <property type="entry name" value="LD-transpeptidase"/>
</dbReference>
<dbReference type="InterPro" id="IPR038063">
    <property type="entry name" value="Transpep_catalytic_dom"/>
</dbReference>
<reference evidence="15" key="1">
    <citation type="journal article" date="2014" name="Int. J. Syst. Evol. Microbiol.">
        <title>Complete genome sequence of Corynebacterium casei LMG S-19264T (=DSM 44701T), isolated from a smear-ripened cheese.</title>
        <authorList>
            <consortium name="US DOE Joint Genome Institute (JGI-PGF)"/>
            <person name="Walter F."/>
            <person name="Albersmeier A."/>
            <person name="Kalinowski J."/>
            <person name="Ruckert C."/>
        </authorList>
    </citation>
    <scope>NUCLEOTIDE SEQUENCE</scope>
    <source>
        <strain evidence="15">CGMCC 4.7308</strain>
    </source>
</reference>
<evidence type="ECO:0000256" key="9">
    <source>
        <dbReference type="ARBA" id="ARBA00023288"/>
    </source>
</evidence>
<dbReference type="Proteomes" id="UP000655208">
    <property type="component" value="Unassembled WGS sequence"/>
</dbReference>
<evidence type="ECO:0000313" key="15">
    <source>
        <dbReference type="EMBL" id="GGL89883.1"/>
    </source>
</evidence>
<evidence type="ECO:0000313" key="16">
    <source>
        <dbReference type="Proteomes" id="UP000655208"/>
    </source>
</evidence>
<organism evidence="15 16">
    <name type="scientific">Nakamurella endophytica</name>
    <dbReference type="NCBI Taxonomy" id="1748367"/>
    <lineage>
        <taxon>Bacteria</taxon>
        <taxon>Bacillati</taxon>
        <taxon>Actinomycetota</taxon>
        <taxon>Actinomycetes</taxon>
        <taxon>Nakamurellales</taxon>
        <taxon>Nakamurellaceae</taxon>
        <taxon>Nakamurella</taxon>
    </lineage>
</organism>
<keyword evidence="16" id="KW-1185">Reference proteome</keyword>
<feature type="active site" description="Proton donor/acceptor" evidence="13">
    <location>
        <position position="284"/>
    </location>
</feature>
<dbReference type="SUPFAM" id="SSF141523">
    <property type="entry name" value="L,D-transpeptidase catalytic domain-like"/>
    <property type="match status" value="1"/>
</dbReference>
<evidence type="ECO:0000256" key="11">
    <source>
        <dbReference type="ARBA" id="ARBA00023316"/>
    </source>
</evidence>
<keyword evidence="8" id="KW-0564">Palmitate</keyword>
<dbReference type="GO" id="GO:0008360">
    <property type="term" value="P:regulation of cell shape"/>
    <property type="evidence" value="ECO:0007669"/>
    <property type="project" value="UniProtKB-UniRule"/>
</dbReference>
<dbReference type="Pfam" id="PF03734">
    <property type="entry name" value="YkuD"/>
    <property type="match status" value="1"/>
</dbReference>
<keyword evidence="7" id="KW-0472">Membrane</keyword>
<dbReference type="PANTHER" id="PTHR30582:SF2">
    <property type="entry name" value="L,D-TRANSPEPTIDASE YCIB-RELATED"/>
    <property type="match status" value="1"/>
</dbReference>
<dbReference type="InterPro" id="IPR041280">
    <property type="entry name" value="Big_10"/>
</dbReference>
<dbReference type="CDD" id="cd16913">
    <property type="entry name" value="YkuD_like"/>
    <property type="match status" value="1"/>
</dbReference>
<dbReference type="GO" id="GO:0016746">
    <property type="term" value="F:acyltransferase activity"/>
    <property type="evidence" value="ECO:0007669"/>
    <property type="project" value="UniProtKB-KW"/>
</dbReference>
<dbReference type="GO" id="GO:0005576">
    <property type="term" value="C:extracellular region"/>
    <property type="evidence" value="ECO:0007669"/>
    <property type="project" value="TreeGrafter"/>
</dbReference>
<dbReference type="CDD" id="cd13432">
    <property type="entry name" value="LDT_IgD_like_2"/>
    <property type="match status" value="1"/>
</dbReference>
<evidence type="ECO:0000256" key="8">
    <source>
        <dbReference type="ARBA" id="ARBA00023139"/>
    </source>
</evidence>
<dbReference type="AlphaFoldDB" id="A0A917SPY7"/>
<keyword evidence="11 13" id="KW-0961">Cell wall biogenesis/degradation</keyword>
<keyword evidence="5 13" id="KW-0133">Cell shape</keyword>
<keyword evidence="10" id="KW-0012">Acyltransferase</keyword>
<reference evidence="15" key="2">
    <citation type="submission" date="2020-09" db="EMBL/GenBank/DDBJ databases">
        <authorList>
            <person name="Sun Q."/>
            <person name="Zhou Y."/>
        </authorList>
    </citation>
    <scope>NUCLEOTIDE SEQUENCE</scope>
    <source>
        <strain evidence="15">CGMCC 4.7308</strain>
    </source>
</reference>
<evidence type="ECO:0000256" key="6">
    <source>
        <dbReference type="ARBA" id="ARBA00022984"/>
    </source>
</evidence>